<name>D8LME6_ECTSI</name>
<dbReference type="PANTHER" id="PTHR24198">
    <property type="entry name" value="ANKYRIN REPEAT AND PROTEIN KINASE DOMAIN-CONTAINING PROTEIN"/>
    <property type="match status" value="1"/>
</dbReference>
<dbReference type="Gene3D" id="1.25.40.20">
    <property type="entry name" value="Ankyrin repeat-containing domain"/>
    <property type="match status" value="2"/>
</dbReference>
<proteinExistence type="predicted"/>
<evidence type="ECO:0000313" key="5">
    <source>
        <dbReference type="Proteomes" id="UP000002630"/>
    </source>
</evidence>
<dbReference type="InterPro" id="IPR002110">
    <property type="entry name" value="Ankyrin_rpt"/>
</dbReference>
<dbReference type="PANTHER" id="PTHR24198:SF165">
    <property type="entry name" value="ANKYRIN REPEAT-CONTAINING PROTEIN-RELATED"/>
    <property type="match status" value="1"/>
</dbReference>
<dbReference type="OrthoDB" id="19014at2759"/>
<keyword evidence="5" id="KW-1185">Reference proteome</keyword>
<dbReference type="AlphaFoldDB" id="D8LME6"/>
<dbReference type="PROSITE" id="PS50297">
    <property type="entry name" value="ANK_REP_REGION"/>
    <property type="match status" value="1"/>
</dbReference>
<dbReference type="EMBL" id="FN649728">
    <property type="protein sequence ID" value="CBN77556.1"/>
    <property type="molecule type" value="Genomic_DNA"/>
</dbReference>
<reference evidence="4 5" key="1">
    <citation type="journal article" date="2010" name="Nature">
        <title>The Ectocarpus genome and the independent evolution of multicellularity in brown algae.</title>
        <authorList>
            <person name="Cock J.M."/>
            <person name="Sterck L."/>
            <person name="Rouze P."/>
            <person name="Scornet D."/>
            <person name="Allen A.E."/>
            <person name="Amoutzias G."/>
            <person name="Anthouard V."/>
            <person name="Artiguenave F."/>
            <person name="Aury J.M."/>
            <person name="Badger J.H."/>
            <person name="Beszteri B."/>
            <person name="Billiau K."/>
            <person name="Bonnet E."/>
            <person name="Bothwell J.H."/>
            <person name="Bowler C."/>
            <person name="Boyen C."/>
            <person name="Brownlee C."/>
            <person name="Carrano C.J."/>
            <person name="Charrier B."/>
            <person name="Cho G.Y."/>
            <person name="Coelho S.M."/>
            <person name="Collen J."/>
            <person name="Corre E."/>
            <person name="Da Silva C."/>
            <person name="Delage L."/>
            <person name="Delaroque N."/>
            <person name="Dittami S.M."/>
            <person name="Doulbeau S."/>
            <person name="Elias M."/>
            <person name="Farnham G."/>
            <person name="Gachon C.M."/>
            <person name="Gschloessl B."/>
            <person name="Heesch S."/>
            <person name="Jabbari K."/>
            <person name="Jubin C."/>
            <person name="Kawai H."/>
            <person name="Kimura K."/>
            <person name="Kloareg B."/>
            <person name="Kupper F.C."/>
            <person name="Lang D."/>
            <person name="Le Bail A."/>
            <person name="Leblanc C."/>
            <person name="Lerouge P."/>
            <person name="Lohr M."/>
            <person name="Lopez P.J."/>
            <person name="Martens C."/>
            <person name="Maumus F."/>
            <person name="Michel G."/>
            <person name="Miranda-Saavedra D."/>
            <person name="Morales J."/>
            <person name="Moreau H."/>
            <person name="Motomura T."/>
            <person name="Nagasato C."/>
            <person name="Napoli C.A."/>
            <person name="Nelson D.R."/>
            <person name="Nyvall-Collen P."/>
            <person name="Peters A.F."/>
            <person name="Pommier C."/>
            <person name="Potin P."/>
            <person name="Poulain J."/>
            <person name="Quesneville H."/>
            <person name="Read B."/>
            <person name="Rensing S.A."/>
            <person name="Ritter A."/>
            <person name="Rousvoal S."/>
            <person name="Samanta M."/>
            <person name="Samson G."/>
            <person name="Schroeder D.C."/>
            <person name="Segurens B."/>
            <person name="Strittmatter M."/>
            <person name="Tonon T."/>
            <person name="Tregear J.W."/>
            <person name="Valentin K."/>
            <person name="von Dassow P."/>
            <person name="Yamagishi T."/>
            <person name="Van de Peer Y."/>
            <person name="Wincker P."/>
        </authorList>
    </citation>
    <scope>NUCLEOTIDE SEQUENCE [LARGE SCALE GENOMIC DNA]</scope>
    <source>
        <strain evidence="5">Ec32 / CCAP1310/4</strain>
    </source>
</reference>
<dbReference type="InterPro" id="IPR036770">
    <property type="entry name" value="Ankyrin_rpt-contain_sf"/>
</dbReference>
<dbReference type="PROSITE" id="PS50088">
    <property type="entry name" value="ANK_REPEAT"/>
    <property type="match status" value="1"/>
</dbReference>
<dbReference type="InParanoid" id="D8LME6"/>
<dbReference type="Pfam" id="PF00023">
    <property type="entry name" value="Ank"/>
    <property type="match status" value="2"/>
</dbReference>
<dbReference type="SUPFAM" id="SSF48403">
    <property type="entry name" value="Ankyrin repeat"/>
    <property type="match status" value="1"/>
</dbReference>
<evidence type="ECO:0000256" key="2">
    <source>
        <dbReference type="ARBA" id="ARBA00023043"/>
    </source>
</evidence>
<evidence type="ECO:0000256" key="3">
    <source>
        <dbReference type="PROSITE-ProRule" id="PRU00023"/>
    </source>
</evidence>
<dbReference type="STRING" id="2880.D8LME6"/>
<dbReference type="Pfam" id="PF12796">
    <property type="entry name" value="Ank_2"/>
    <property type="match status" value="1"/>
</dbReference>
<gene>
    <name evidence="4" type="ORF">Esi_0004_0141</name>
</gene>
<evidence type="ECO:0000313" key="4">
    <source>
        <dbReference type="EMBL" id="CBN77556.1"/>
    </source>
</evidence>
<keyword evidence="2 3" id="KW-0040">ANK repeat</keyword>
<protein>
    <submittedName>
        <fullName evidence="4">Inversin protein alternative isoform</fullName>
    </submittedName>
</protein>
<organism evidence="4 5">
    <name type="scientific">Ectocarpus siliculosus</name>
    <name type="common">Brown alga</name>
    <name type="synonym">Conferva siliculosa</name>
    <dbReference type="NCBI Taxonomy" id="2880"/>
    <lineage>
        <taxon>Eukaryota</taxon>
        <taxon>Sar</taxon>
        <taxon>Stramenopiles</taxon>
        <taxon>Ochrophyta</taxon>
        <taxon>PX clade</taxon>
        <taxon>Phaeophyceae</taxon>
        <taxon>Ectocarpales</taxon>
        <taxon>Ectocarpaceae</taxon>
        <taxon>Ectocarpus</taxon>
    </lineage>
</organism>
<evidence type="ECO:0000256" key="1">
    <source>
        <dbReference type="ARBA" id="ARBA00022737"/>
    </source>
</evidence>
<dbReference type="eggNOG" id="KOG4177">
    <property type="taxonomic scope" value="Eukaryota"/>
</dbReference>
<dbReference type="EMBL" id="FN648596">
    <property type="protein sequence ID" value="CBN77556.1"/>
    <property type="molecule type" value="Genomic_DNA"/>
</dbReference>
<accession>D8LME6</accession>
<sequence length="422" mass="45011">MDADKRLLQEVQNGNLKGVDEALAAGANVNGSSRLSCRPLICAARWGNCKIAKRLIEKGANLELAVTDETGFGGISPLYPVGSNALHAAVSFGVEVGMIRVLLDGGANPDAQDIDGCTALANACSVLDPDERLAMVRELLRGGATAFSKTFKGTSPAHFAASKGDCRLLELLLSEAPAMINHVNDDFGTPMAFAASTGQDKAVSFLVSAGASDEAVLSHERGSLFMALCRGFTNVVRVLLSSPEALKAAGGYDEIRHAMCWAMQQGQPESLRLLISVGGKTRYWSNQLVLVPGRLSDNQVEVPALQCAVCYQCVESTKLLLEAGADERFLTNHKPADLLGAVGLLLDAEDRDLQKAAEIVRVLRRAPAFRARSWRWPGATATPPVDAGSDPGDDAATPLGAQIFWPAGRNFFTKRFEKYAKK</sequence>
<feature type="repeat" description="ANK" evidence="3">
    <location>
        <begin position="81"/>
        <end position="114"/>
    </location>
</feature>
<dbReference type="SMART" id="SM00248">
    <property type="entry name" value="ANK"/>
    <property type="match status" value="8"/>
</dbReference>
<dbReference type="Proteomes" id="UP000002630">
    <property type="component" value="Linkage Group LG03"/>
</dbReference>
<keyword evidence="1" id="KW-0677">Repeat</keyword>